<reference evidence="10 11" key="1">
    <citation type="submission" date="2013-03" db="EMBL/GenBank/DDBJ databases">
        <title>The Genome Sequence of Enterococcus columbae ATCC_51263 (PacBio/Illumina hybrid assembly).</title>
        <authorList>
            <consortium name="The Broad Institute Genomics Platform"/>
            <consortium name="The Broad Institute Genome Sequencing Center for Infectious Disease"/>
            <person name="Earl A."/>
            <person name="Russ C."/>
            <person name="Gilmore M."/>
            <person name="Surin D."/>
            <person name="Walker B."/>
            <person name="Young S."/>
            <person name="Zeng Q."/>
            <person name="Gargeya S."/>
            <person name="Fitzgerald M."/>
            <person name="Haas B."/>
            <person name="Abouelleil A."/>
            <person name="Allen A.W."/>
            <person name="Alvarado L."/>
            <person name="Arachchi H.M."/>
            <person name="Berlin A.M."/>
            <person name="Chapman S.B."/>
            <person name="Gainer-Dewar J."/>
            <person name="Goldberg J."/>
            <person name="Griggs A."/>
            <person name="Gujja S."/>
            <person name="Hansen M."/>
            <person name="Howarth C."/>
            <person name="Imamovic A."/>
            <person name="Ireland A."/>
            <person name="Larimer J."/>
            <person name="McCowan C."/>
            <person name="Murphy C."/>
            <person name="Pearson M."/>
            <person name="Poon T.W."/>
            <person name="Priest M."/>
            <person name="Roberts A."/>
            <person name="Saif S."/>
            <person name="Shea T."/>
            <person name="Sisk P."/>
            <person name="Sykes S."/>
            <person name="Wortman J."/>
            <person name="Nusbaum C."/>
            <person name="Birren B."/>
        </authorList>
    </citation>
    <scope>NUCLEOTIDE SEQUENCE [LARGE SCALE GENOMIC DNA]</scope>
    <source>
        <strain evidence="10 11">ATCC 51263</strain>
    </source>
</reference>
<dbReference type="eggNOG" id="COG0577">
    <property type="taxonomic scope" value="Bacteria"/>
</dbReference>
<keyword evidence="2" id="KW-1003">Cell membrane</keyword>
<feature type="transmembrane region" description="Helical" evidence="7">
    <location>
        <begin position="372"/>
        <end position="392"/>
    </location>
</feature>
<dbReference type="PANTHER" id="PTHR30572:SF4">
    <property type="entry name" value="ABC TRANSPORTER PERMEASE YTRF"/>
    <property type="match status" value="1"/>
</dbReference>
<comment type="similarity">
    <text evidence="6">Belongs to the ABC-4 integral membrane protein family.</text>
</comment>
<dbReference type="InterPro" id="IPR025857">
    <property type="entry name" value="MacB_PCD"/>
</dbReference>
<dbReference type="Pfam" id="PF02687">
    <property type="entry name" value="FtsX"/>
    <property type="match status" value="1"/>
</dbReference>
<sequence>MNLYVNWRSAFKAIANNRKRSILTMLGIVIGIAAVIAILAIGRGYERDLIKSLTKSDNGQVEVQVIFNPNDPAFYDTNRPSFQSGDLALIRQIKGVKSADFETIDLKQATLQTPVKAEQKNVTADLVKKSDVSLIEGRNLTVADNLNKNKVAVINRSLATDLYQSPEMALNRGVLLGAQVFTIVGIYEDEAMSEEDAQMSGLFGSDTDYQVKIPKKTYYRYYENGKNTASVTAVLDKGTKPDEVAKKILDKLKKQGSLRNQGTYQSFDSSFLTKGVGKVLSTITYFISAVAGISLFIAGVGVMNMMYISVSERTKEIGIRRALGATQRSIMTQFLLEGVMLTFSGGVIGYLLGMIVAYSIGAIMKIGIQIDFFTISIAIGVSTFIGLIFSVMPAREAAKKDLIDILR</sequence>
<evidence type="ECO:0000256" key="5">
    <source>
        <dbReference type="ARBA" id="ARBA00023136"/>
    </source>
</evidence>
<comment type="subcellular location">
    <subcellularLocation>
        <location evidence="1">Cell membrane</location>
        <topology evidence="1">Multi-pass membrane protein</topology>
    </subcellularLocation>
</comment>
<dbReference type="GO" id="GO:0022857">
    <property type="term" value="F:transmembrane transporter activity"/>
    <property type="evidence" value="ECO:0007669"/>
    <property type="project" value="TreeGrafter"/>
</dbReference>
<evidence type="ECO:0000256" key="2">
    <source>
        <dbReference type="ARBA" id="ARBA00022475"/>
    </source>
</evidence>
<dbReference type="PATRIC" id="fig|1121865.3.peg.2132"/>
<gene>
    <name evidence="10" type="ORF">I568_00087</name>
</gene>
<evidence type="ECO:0000313" key="10">
    <source>
        <dbReference type="EMBL" id="EOW87801.1"/>
    </source>
</evidence>
<dbReference type="OrthoDB" id="9770036at2"/>
<name>S1P605_9ENTE</name>
<evidence type="ECO:0000256" key="6">
    <source>
        <dbReference type="ARBA" id="ARBA00038076"/>
    </source>
</evidence>
<keyword evidence="4 7" id="KW-1133">Transmembrane helix</keyword>
<organism evidence="10 11">
    <name type="scientific">Enterococcus columbae DSM 7374 = ATCC 51263</name>
    <dbReference type="NCBI Taxonomy" id="1121865"/>
    <lineage>
        <taxon>Bacteria</taxon>
        <taxon>Bacillati</taxon>
        <taxon>Bacillota</taxon>
        <taxon>Bacilli</taxon>
        <taxon>Lactobacillales</taxon>
        <taxon>Enterococcaceae</taxon>
        <taxon>Enterococcus</taxon>
    </lineage>
</organism>
<feature type="transmembrane region" description="Helical" evidence="7">
    <location>
        <begin position="334"/>
        <end position="360"/>
    </location>
</feature>
<feature type="transmembrane region" description="Helical" evidence="7">
    <location>
        <begin position="21"/>
        <end position="42"/>
    </location>
</feature>
<evidence type="ECO:0000256" key="7">
    <source>
        <dbReference type="SAM" id="Phobius"/>
    </source>
</evidence>
<evidence type="ECO:0000313" key="11">
    <source>
        <dbReference type="Proteomes" id="UP000014113"/>
    </source>
</evidence>
<dbReference type="InterPro" id="IPR003838">
    <property type="entry name" value="ABC3_permease_C"/>
</dbReference>
<feature type="transmembrane region" description="Helical" evidence="7">
    <location>
        <begin position="285"/>
        <end position="310"/>
    </location>
</feature>
<evidence type="ECO:0000256" key="1">
    <source>
        <dbReference type="ARBA" id="ARBA00004651"/>
    </source>
</evidence>
<accession>S1P605</accession>
<feature type="domain" description="MacB-like periplasmic core" evidence="9">
    <location>
        <begin position="21"/>
        <end position="248"/>
    </location>
</feature>
<evidence type="ECO:0000259" key="9">
    <source>
        <dbReference type="Pfam" id="PF12704"/>
    </source>
</evidence>
<dbReference type="STRING" id="1121865.OMW_02188"/>
<dbReference type="InterPro" id="IPR050250">
    <property type="entry name" value="Macrolide_Exporter_MacB"/>
</dbReference>
<protein>
    <recommendedName>
        <fullName evidence="12">ABC transporter permease</fullName>
    </recommendedName>
</protein>
<keyword evidence="5 7" id="KW-0472">Membrane</keyword>
<evidence type="ECO:0000256" key="3">
    <source>
        <dbReference type="ARBA" id="ARBA00022692"/>
    </source>
</evidence>
<comment type="caution">
    <text evidence="10">The sequence shown here is derived from an EMBL/GenBank/DDBJ whole genome shotgun (WGS) entry which is preliminary data.</text>
</comment>
<dbReference type="PANTHER" id="PTHR30572">
    <property type="entry name" value="MEMBRANE COMPONENT OF TRANSPORTER-RELATED"/>
    <property type="match status" value="1"/>
</dbReference>
<evidence type="ECO:0008006" key="12">
    <source>
        <dbReference type="Google" id="ProtNLM"/>
    </source>
</evidence>
<keyword evidence="11" id="KW-1185">Reference proteome</keyword>
<dbReference type="GO" id="GO:0005886">
    <property type="term" value="C:plasma membrane"/>
    <property type="evidence" value="ECO:0007669"/>
    <property type="project" value="UniProtKB-SubCell"/>
</dbReference>
<dbReference type="EMBL" id="ASWJ01000001">
    <property type="protein sequence ID" value="EOW87801.1"/>
    <property type="molecule type" value="Genomic_DNA"/>
</dbReference>
<dbReference type="Pfam" id="PF12704">
    <property type="entry name" value="MacB_PCD"/>
    <property type="match status" value="1"/>
</dbReference>
<proteinExistence type="inferred from homology"/>
<dbReference type="RefSeq" id="WP_016184284.1">
    <property type="nucleotide sequence ID" value="NZ_JXKI01000019.1"/>
</dbReference>
<evidence type="ECO:0000256" key="4">
    <source>
        <dbReference type="ARBA" id="ARBA00022989"/>
    </source>
</evidence>
<feature type="domain" description="ABC3 transporter permease C-terminal" evidence="8">
    <location>
        <begin position="289"/>
        <end position="401"/>
    </location>
</feature>
<dbReference type="AlphaFoldDB" id="S1P605"/>
<keyword evidence="3 7" id="KW-0812">Transmembrane</keyword>
<evidence type="ECO:0000259" key="8">
    <source>
        <dbReference type="Pfam" id="PF02687"/>
    </source>
</evidence>
<dbReference type="Proteomes" id="UP000014113">
    <property type="component" value="Unassembled WGS sequence"/>
</dbReference>